<protein>
    <submittedName>
        <fullName evidence="2">Uncharacterized protein</fullName>
    </submittedName>
</protein>
<dbReference type="EMBL" id="JARPUR010000002">
    <property type="protein sequence ID" value="KAK4881243.1"/>
    <property type="molecule type" value="Genomic_DNA"/>
</dbReference>
<dbReference type="AlphaFoldDB" id="A0AAN7PBS6"/>
<keyword evidence="3" id="KW-1185">Reference proteome</keyword>
<evidence type="ECO:0000313" key="3">
    <source>
        <dbReference type="Proteomes" id="UP001353858"/>
    </source>
</evidence>
<comment type="caution">
    <text evidence="2">The sequence shown here is derived from an EMBL/GenBank/DDBJ whole genome shotgun (WGS) entry which is preliminary data.</text>
</comment>
<feature type="compositionally biased region" description="Basic and acidic residues" evidence="1">
    <location>
        <begin position="46"/>
        <end position="59"/>
    </location>
</feature>
<evidence type="ECO:0000313" key="2">
    <source>
        <dbReference type="EMBL" id="KAK4881243.1"/>
    </source>
</evidence>
<evidence type="ECO:0000256" key="1">
    <source>
        <dbReference type="SAM" id="MobiDB-lite"/>
    </source>
</evidence>
<feature type="region of interest" description="Disordered" evidence="1">
    <location>
        <begin position="26"/>
        <end position="59"/>
    </location>
</feature>
<organism evidence="2 3">
    <name type="scientific">Aquatica leii</name>
    <dbReference type="NCBI Taxonomy" id="1421715"/>
    <lineage>
        <taxon>Eukaryota</taxon>
        <taxon>Metazoa</taxon>
        <taxon>Ecdysozoa</taxon>
        <taxon>Arthropoda</taxon>
        <taxon>Hexapoda</taxon>
        <taxon>Insecta</taxon>
        <taxon>Pterygota</taxon>
        <taxon>Neoptera</taxon>
        <taxon>Endopterygota</taxon>
        <taxon>Coleoptera</taxon>
        <taxon>Polyphaga</taxon>
        <taxon>Elateriformia</taxon>
        <taxon>Elateroidea</taxon>
        <taxon>Lampyridae</taxon>
        <taxon>Luciolinae</taxon>
        <taxon>Aquatica</taxon>
    </lineage>
</organism>
<feature type="compositionally biased region" description="Acidic residues" evidence="1">
    <location>
        <begin position="31"/>
        <end position="41"/>
    </location>
</feature>
<name>A0AAN7PBS6_9COLE</name>
<dbReference type="Proteomes" id="UP001353858">
    <property type="component" value="Unassembled WGS sequence"/>
</dbReference>
<gene>
    <name evidence="2" type="ORF">RN001_004562</name>
</gene>
<sequence length="373" mass="43371">MSRKRSLKPKELQQYAEMNEDEWEDFLRDNSDDDVDYELSSEESSTSEKSDQDLVRQRPSVEIEQSAVIPDPQFTSEEDWVDVEDDAPNFDFLVQNVGLQHQGPLTIEFLKESFKTGGGVYVPATTSADEQILVLFADQVKPLHNEYDDVATYILWEYWLELLIFKNCLDKSEIERNGKIEYDPYSDKLVGFVLPMENGMPNTEMYKELLTKAIEKTFKYLMSNYAYTIMAQPLSNTAPPHCLSIFGTNNKFTAEDAQNRSISIRNNLKYIKIEVVGISSDGDTRLLKAMRHNISLPISRDRNSLNDWKWYRIKCEDNTISYLQDAYHIETKLRTRLLKERIIMPLEKVIRSISKDQHLITITNLKAEDKINF</sequence>
<accession>A0AAN7PBS6</accession>
<reference evidence="3" key="1">
    <citation type="submission" date="2023-01" db="EMBL/GenBank/DDBJ databases">
        <title>Key to firefly adult light organ development and bioluminescence: homeobox transcription factors regulate luciferase expression and transportation to peroxisome.</title>
        <authorList>
            <person name="Fu X."/>
        </authorList>
    </citation>
    <scope>NUCLEOTIDE SEQUENCE [LARGE SCALE GENOMIC DNA]</scope>
</reference>
<proteinExistence type="predicted"/>